<sequence length="475" mass="47394">MSRATGSSGTAGNDDLDISSGGVVAVDTETLRSAAGGLRALAGVCEAVRATLDGAADAAAMSGVWIAMPTAAATDAGDRAARLARDLEAMAGLYDIVELQAQAQSAAVGGDLVLATKLHAQAVGLMAADPALAGALAGVSVRGALAGPLALNEQYRSMFATSADLGALAVLLSGAATVLGLGTLPRGTRLRGLDTRVHVTRLGPGAGGPVAPAAASAPAGLVQAVDRIPRGEARVRVERYTMPDGDRRFVAYIGGTVTTPDRAEAWDWASDLGLYARMNAASDDALAAALTDAGAAAGDTVDLFGHSQGAMNASYLALSGDYDVSLLVTFGDPVHADVGEDTLSVAVRHLDDPVAALAGGGSAAGVGADGSFVATREHPGTLRDGQGLIVPHELDAYRETAAMLDASEDPRMDAVRARLDDLGRARSVETIVYAAARDTVVPPTPYVRGAAVAVVPPPYAAAGGAVSAASAGGAG</sequence>
<evidence type="ECO:0000313" key="1">
    <source>
        <dbReference type="EMBL" id="MBT8797996.1"/>
    </source>
</evidence>
<organism evidence="1 2">
    <name type="scientific">Microbacterium flavum</name>
    <dbReference type="NCBI Taxonomy" id="415216"/>
    <lineage>
        <taxon>Bacteria</taxon>
        <taxon>Bacillati</taxon>
        <taxon>Actinomycetota</taxon>
        <taxon>Actinomycetes</taxon>
        <taxon>Micrococcales</taxon>
        <taxon>Microbacteriaceae</taxon>
        <taxon>Microbacterium</taxon>
    </lineage>
</organism>
<proteinExistence type="predicted"/>
<evidence type="ECO:0000313" key="2">
    <source>
        <dbReference type="Proteomes" id="UP000740605"/>
    </source>
</evidence>
<comment type="caution">
    <text evidence="1">The sequence shown here is derived from an EMBL/GenBank/DDBJ whole genome shotgun (WGS) entry which is preliminary data.</text>
</comment>
<protein>
    <recommendedName>
        <fullName evidence="3">Alpha/beta hydrolase</fullName>
    </recommendedName>
</protein>
<dbReference type="SUPFAM" id="SSF53474">
    <property type="entry name" value="alpha/beta-Hydrolases"/>
    <property type="match status" value="1"/>
</dbReference>
<name>A0ABS5XTY4_9MICO</name>
<dbReference type="InterPro" id="IPR029058">
    <property type="entry name" value="AB_hydrolase_fold"/>
</dbReference>
<keyword evidence="2" id="KW-1185">Reference proteome</keyword>
<dbReference type="RefSeq" id="WP_215487235.1">
    <property type="nucleotide sequence ID" value="NZ_BAAAPJ010000002.1"/>
</dbReference>
<evidence type="ECO:0008006" key="3">
    <source>
        <dbReference type="Google" id="ProtNLM"/>
    </source>
</evidence>
<reference evidence="1 2" key="1">
    <citation type="submission" date="2021-03" db="EMBL/GenBank/DDBJ databases">
        <title>Microbacterium pauli sp. nov., isolated from microfiltered milk.</title>
        <authorList>
            <person name="Bellassi P."/>
            <person name="Fontana A."/>
            <person name="Callegari M.L."/>
            <person name="Lorenzo M."/>
            <person name="Cappa F."/>
        </authorList>
    </citation>
    <scope>NUCLEOTIDE SEQUENCE [LARGE SCALE GENOMIC DNA]</scope>
    <source>
        <strain evidence="1 2">DSM 18909</strain>
    </source>
</reference>
<dbReference type="Gene3D" id="3.40.50.1820">
    <property type="entry name" value="alpha/beta hydrolase"/>
    <property type="match status" value="1"/>
</dbReference>
<accession>A0ABS5XTY4</accession>
<gene>
    <name evidence="1" type="ORF">J0P97_07925</name>
</gene>
<dbReference type="EMBL" id="JAFLHG010000006">
    <property type="protein sequence ID" value="MBT8797996.1"/>
    <property type="molecule type" value="Genomic_DNA"/>
</dbReference>
<dbReference type="Proteomes" id="UP000740605">
    <property type="component" value="Unassembled WGS sequence"/>
</dbReference>